<keyword evidence="9 12" id="KW-0408">Iron</keyword>
<dbReference type="GO" id="GO:0016020">
    <property type="term" value="C:membrane"/>
    <property type="evidence" value="ECO:0007669"/>
    <property type="project" value="UniProtKB-SubCell"/>
</dbReference>
<evidence type="ECO:0000256" key="8">
    <source>
        <dbReference type="ARBA" id="ARBA00022989"/>
    </source>
</evidence>
<comment type="similarity">
    <text evidence="3">Belongs to the cytochrome b560 family.</text>
</comment>
<evidence type="ECO:0000256" key="10">
    <source>
        <dbReference type="ARBA" id="ARBA00023136"/>
    </source>
</evidence>
<feature type="transmembrane region" description="Helical" evidence="13">
    <location>
        <begin position="55"/>
        <end position="79"/>
    </location>
</feature>
<reference evidence="14 15" key="1">
    <citation type="submission" date="2015-04" db="EMBL/GenBank/DDBJ databases">
        <title>Complete Sequence for the Genome of the Thioalkalivibrio versutus D301.</title>
        <authorList>
            <person name="Mu T."/>
            <person name="Zhou J."/>
            <person name="Xu X."/>
        </authorList>
    </citation>
    <scope>NUCLEOTIDE SEQUENCE [LARGE SCALE GENOMIC DNA]</scope>
    <source>
        <strain evidence="14 15">D301</strain>
    </source>
</reference>
<keyword evidence="10 13" id="KW-0472">Membrane</keyword>
<comment type="subunit">
    <text evidence="11">Part of an enzyme complex containing four subunits: a flavoprotein, an iron-sulfur protein, plus two membrane-anchoring proteins, SdhC and SdhD. The complex can form homotrimers.</text>
</comment>
<feature type="transmembrane region" description="Helical" evidence="13">
    <location>
        <begin position="109"/>
        <end position="125"/>
    </location>
</feature>
<keyword evidence="15" id="KW-1185">Reference proteome</keyword>
<keyword evidence="5 12" id="KW-0349">Heme</keyword>
<dbReference type="OrthoDB" id="9799441at2"/>
<comment type="cofactor">
    <cofactor evidence="12">
        <name>heme</name>
        <dbReference type="ChEBI" id="CHEBI:30413"/>
    </cofactor>
    <text evidence="12">The heme is bound between the two transmembrane subunits.</text>
</comment>
<keyword evidence="7 12" id="KW-0479">Metal-binding</keyword>
<dbReference type="PIRSF" id="PIRSF000178">
    <property type="entry name" value="SDH_cyt_b560"/>
    <property type="match status" value="1"/>
</dbReference>
<evidence type="ECO:0000256" key="9">
    <source>
        <dbReference type="ARBA" id="ARBA00023004"/>
    </source>
</evidence>
<evidence type="ECO:0000313" key="14">
    <source>
        <dbReference type="EMBL" id="AKJ95316.1"/>
    </source>
</evidence>
<dbReference type="PROSITE" id="PS01000">
    <property type="entry name" value="SDH_CYT_1"/>
    <property type="match status" value="1"/>
</dbReference>
<evidence type="ECO:0000256" key="6">
    <source>
        <dbReference type="ARBA" id="ARBA00022692"/>
    </source>
</evidence>
<evidence type="ECO:0000256" key="11">
    <source>
        <dbReference type="ARBA" id="ARBA00025912"/>
    </source>
</evidence>
<keyword evidence="6 13" id="KW-0812">Transmembrane</keyword>
<dbReference type="Proteomes" id="UP000064201">
    <property type="component" value="Chromosome"/>
</dbReference>
<evidence type="ECO:0000256" key="1">
    <source>
        <dbReference type="ARBA" id="ARBA00004050"/>
    </source>
</evidence>
<evidence type="ECO:0000256" key="7">
    <source>
        <dbReference type="ARBA" id="ARBA00022723"/>
    </source>
</evidence>
<dbReference type="GO" id="GO:0046872">
    <property type="term" value="F:metal ion binding"/>
    <property type="evidence" value="ECO:0007669"/>
    <property type="project" value="UniProtKB-KW"/>
</dbReference>
<evidence type="ECO:0000256" key="12">
    <source>
        <dbReference type="PIRSR" id="PIRSR000178-1"/>
    </source>
</evidence>
<dbReference type="InterPro" id="IPR034804">
    <property type="entry name" value="SQR/QFR_C/D"/>
</dbReference>
<dbReference type="InterPro" id="IPR014314">
    <property type="entry name" value="Succ_DH_cytb556"/>
</dbReference>
<dbReference type="STRING" id="106634.TVD_08060"/>
<dbReference type="InterPro" id="IPR000701">
    <property type="entry name" value="SuccDH_FuR_B_TM-su"/>
</dbReference>
<dbReference type="Pfam" id="PF01127">
    <property type="entry name" value="Sdh_cyt"/>
    <property type="match status" value="1"/>
</dbReference>
<evidence type="ECO:0000256" key="4">
    <source>
        <dbReference type="ARBA" id="ARBA00020076"/>
    </source>
</evidence>
<dbReference type="EMBL" id="CP011367">
    <property type="protein sequence ID" value="AKJ95316.1"/>
    <property type="molecule type" value="Genomic_DNA"/>
</dbReference>
<gene>
    <name evidence="14" type="ORF">TVD_08060</name>
</gene>
<organism evidence="14 15">
    <name type="scientific">Thioalkalivibrio versutus</name>
    <dbReference type="NCBI Taxonomy" id="106634"/>
    <lineage>
        <taxon>Bacteria</taxon>
        <taxon>Pseudomonadati</taxon>
        <taxon>Pseudomonadota</taxon>
        <taxon>Gammaproteobacteria</taxon>
        <taxon>Chromatiales</taxon>
        <taxon>Ectothiorhodospiraceae</taxon>
        <taxon>Thioalkalivibrio</taxon>
    </lineage>
</organism>
<keyword evidence="8 13" id="KW-1133">Transmembrane helix</keyword>
<evidence type="ECO:0000256" key="13">
    <source>
        <dbReference type="SAM" id="Phobius"/>
    </source>
</evidence>
<dbReference type="KEGG" id="tvr:TVD_08060"/>
<dbReference type="PATRIC" id="fig|106634.4.peg.1643"/>
<protein>
    <recommendedName>
        <fullName evidence="4">Succinate dehydrogenase cytochrome b556 subunit</fullName>
    </recommendedName>
</protein>
<dbReference type="AlphaFoldDB" id="A0A0G3G912"/>
<evidence type="ECO:0000313" key="15">
    <source>
        <dbReference type="Proteomes" id="UP000064201"/>
    </source>
</evidence>
<name>A0A0G3G912_9GAMM</name>
<dbReference type="NCBIfam" id="TIGR02970">
    <property type="entry name" value="succ_dehyd_cytB"/>
    <property type="match status" value="1"/>
</dbReference>
<comment type="function">
    <text evidence="1">Membrane-anchoring subunit of succinate dehydrogenase (SDH).</text>
</comment>
<comment type="subcellular location">
    <subcellularLocation>
        <location evidence="2">Membrane</location>
        <topology evidence="2">Multi-pass membrane protein</topology>
    </subcellularLocation>
</comment>
<evidence type="ECO:0000256" key="3">
    <source>
        <dbReference type="ARBA" id="ARBA00007244"/>
    </source>
</evidence>
<accession>A0A0G3G912</accession>
<dbReference type="RefSeq" id="WP_047251303.1">
    <property type="nucleotide sequence ID" value="NZ_CP011367.1"/>
</dbReference>
<proteinExistence type="inferred from homology"/>
<feature type="binding site" description="axial binding residue" evidence="12">
    <location>
        <position position="81"/>
    </location>
    <ligand>
        <name>heme</name>
        <dbReference type="ChEBI" id="CHEBI:30413"/>
        <note>ligand shared with second transmembrane subunit</note>
    </ligand>
    <ligandPart>
        <name>Fe</name>
        <dbReference type="ChEBI" id="CHEBI:18248"/>
    </ligandPart>
</feature>
<sequence>MTRQGRPVFLDLRKIRLPLNAVVSILHRITGVFLILSIPVLLWLLDRSLASPEGFAQVVAIIYHPIGLVALALGLWWLLHHLFAGIRYLLMEFGIGEDRAGSLRTARDALYAGILGTVLVWLGLVL</sequence>
<dbReference type="GO" id="GO:0009055">
    <property type="term" value="F:electron transfer activity"/>
    <property type="evidence" value="ECO:0007669"/>
    <property type="project" value="InterPro"/>
</dbReference>
<dbReference type="InterPro" id="IPR018495">
    <property type="entry name" value="Succ_DH_cyt_bsu_CS"/>
</dbReference>
<feature type="transmembrane region" description="Helical" evidence="13">
    <location>
        <begin position="21"/>
        <end position="43"/>
    </location>
</feature>
<dbReference type="SUPFAM" id="SSF81343">
    <property type="entry name" value="Fumarate reductase respiratory complex transmembrane subunits"/>
    <property type="match status" value="1"/>
</dbReference>
<dbReference type="Gene3D" id="1.20.1300.10">
    <property type="entry name" value="Fumarate reductase/succinate dehydrogenase, transmembrane subunit"/>
    <property type="match status" value="1"/>
</dbReference>
<evidence type="ECO:0000256" key="5">
    <source>
        <dbReference type="ARBA" id="ARBA00022617"/>
    </source>
</evidence>
<dbReference type="GO" id="GO:0006099">
    <property type="term" value="P:tricarboxylic acid cycle"/>
    <property type="evidence" value="ECO:0007669"/>
    <property type="project" value="InterPro"/>
</dbReference>
<evidence type="ECO:0000256" key="2">
    <source>
        <dbReference type="ARBA" id="ARBA00004141"/>
    </source>
</evidence>
<dbReference type="CDD" id="cd03499">
    <property type="entry name" value="SQR_TypeC_SdhC"/>
    <property type="match status" value="1"/>
</dbReference>